<feature type="signal peptide" evidence="8">
    <location>
        <begin position="1"/>
        <end position="26"/>
    </location>
</feature>
<comment type="subunit">
    <text evidence="7">Monomer. Homodimer; disulfide-linked.</text>
</comment>
<keyword evidence="7" id="KW-0929">Antimicrobial</keyword>
<keyword evidence="4 6" id="KW-1015">Disulfide bond</keyword>
<comment type="similarity">
    <text evidence="2">Belongs to the BPI/LBP/Plunc superfamily. BPI/LBP family.</text>
</comment>
<comment type="caution">
    <text evidence="11">The sequence shown here is derived from an EMBL/GenBank/DDBJ whole genome shotgun (WGS) entry which is preliminary data.</text>
</comment>
<dbReference type="PANTHER" id="PTHR10504">
    <property type="entry name" value="BACTERICIDAL PERMEABILITY-INCREASING BPI PROTEIN-RELATED"/>
    <property type="match status" value="1"/>
</dbReference>
<dbReference type="PIRSF" id="PIRSF002417">
    <property type="entry name" value="Lipid_binding_protein"/>
    <property type="match status" value="1"/>
</dbReference>
<organism evidence="11 12">
    <name type="scientific">Clarias magur</name>
    <name type="common">Asian catfish</name>
    <name type="synonym">Macropteronotus magur</name>
    <dbReference type="NCBI Taxonomy" id="1594786"/>
    <lineage>
        <taxon>Eukaryota</taxon>
        <taxon>Metazoa</taxon>
        <taxon>Chordata</taxon>
        <taxon>Craniata</taxon>
        <taxon>Vertebrata</taxon>
        <taxon>Euteleostomi</taxon>
        <taxon>Actinopterygii</taxon>
        <taxon>Neopterygii</taxon>
        <taxon>Teleostei</taxon>
        <taxon>Ostariophysi</taxon>
        <taxon>Siluriformes</taxon>
        <taxon>Clariidae</taxon>
        <taxon>Clarias</taxon>
    </lineage>
</organism>
<evidence type="ECO:0000256" key="1">
    <source>
        <dbReference type="ARBA" id="ARBA00004613"/>
    </source>
</evidence>
<feature type="chain" id="PRO_5035227816" description="Bactericidal permeability-increasing protein" evidence="8">
    <location>
        <begin position="27"/>
        <end position="463"/>
    </location>
</feature>
<dbReference type="SUPFAM" id="SSF55394">
    <property type="entry name" value="Bactericidal permeability-increasing protein, BPI"/>
    <property type="match status" value="2"/>
</dbReference>
<feature type="non-terminal residue" evidence="11">
    <location>
        <position position="463"/>
    </location>
</feature>
<evidence type="ECO:0000313" key="11">
    <source>
        <dbReference type="EMBL" id="KAF5907210.1"/>
    </source>
</evidence>
<keyword evidence="7 8" id="KW-0732">Signal</keyword>
<proteinExistence type="inferred from homology"/>
<evidence type="ECO:0000256" key="3">
    <source>
        <dbReference type="ARBA" id="ARBA00022525"/>
    </source>
</evidence>
<dbReference type="GO" id="GO:0050829">
    <property type="term" value="P:defense response to Gram-negative bacterium"/>
    <property type="evidence" value="ECO:0007669"/>
    <property type="project" value="UniProtKB-UniRule"/>
</dbReference>
<dbReference type="Pfam" id="PF02886">
    <property type="entry name" value="LBP_BPI_CETP_C"/>
    <property type="match status" value="1"/>
</dbReference>
<dbReference type="EMBL" id="QNUK01000024">
    <property type="protein sequence ID" value="KAF5907210.1"/>
    <property type="molecule type" value="Genomic_DNA"/>
</dbReference>
<comment type="domain">
    <text evidence="7">The N- and C-terminal barrels adopt an identical fold despite having only 13% of conserved residues.</text>
</comment>
<dbReference type="AlphaFoldDB" id="A0A8J4U697"/>
<dbReference type="InterPro" id="IPR001124">
    <property type="entry name" value="Lipid-bd_serum_glycop_C"/>
</dbReference>
<sequence>SSKSLVKTNMWLVTTFLFISISRTHAEYPALQAVLSQKGLQKVSHWMTDWLKNELSTITLPEFRGSVDIFVGTVYYNLHDMTVLRCDLPEPSVAFSEGTGLSLQVNGLSIAITGRWNTDFGIIHDGGTFEIAIFTINLNTMLGFQKTGEHLSISTVMCSADVGDIDLHFHGGASFIFQLFVKYFSGEIKNMIQERICPEFTKGIETIDTDLAAADAIKVDPYVYLNVSLTDVPVVFDNGLELNVKGEFYSLSSPSEPPFSPNQFDLPWEADYMLSVGVSEFCVNSAAYAYFKSGLLHITITNDMIPKVSPLHLNTSQFGILIPQLPKMYPNMEMEVVLYASDIPLVSFNQTLNFNLPTAAKFYALKTRNDLIPLFSLDMLFSLNAKVIIDRQLLKGVLEMKNLTIKLGSTEIGQFDIAPIERMVTVAMRTFVLPKMNAQLQEGLPLPLLKGFSLTNSVMTIEN</sequence>
<keyword evidence="7" id="KW-0044">Antibiotic</keyword>
<evidence type="ECO:0000256" key="6">
    <source>
        <dbReference type="PIRSR" id="PIRSR002417-50"/>
    </source>
</evidence>
<feature type="domain" description="Lipid-binding serum glycoprotein C-terminal" evidence="10">
    <location>
        <begin position="268"/>
        <end position="463"/>
    </location>
</feature>
<dbReference type="Proteomes" id="UP000727407">
    <property type="component" value="Unassembled WGS sequence"/>
</dbReference>
<evidence type="ECO:0000256" key="7">
    <source>
        <dbReference type="RuleBase" id="RU369039"/>
    </source>
</evidence>
<keyword evidence="7" id="KW-0391">Immunity</keyword>
<evidence type="ECO:0000256" key="8">
    <source>
        <dbReference type="SAM" id="SignalP"/>
    </source>
</evidence>
<dbReference type="FunFam" id="3.15.10.10:FF:000001">
    <property type="entry name" value="phospholipid transfer protein-like"/>
    <property type="match status" value="1"/>
</dbReference>
<keyword evidence="5 7" id="KW-0325">Glycoprotein</keyword>
<keyword evidence="3 7" id="KW-0964">Secreted</keyword>
<evidence type="ECO:0000259" key="9">
    <source>
        <dbReference type="SMART" id="SM00328"/>
    </source>
</evidence>
<evidence type="ECO:0000256" key="5">
    <source>
        <dbReference type="ARBA" id="ARBA00023180"/>
    </source>
</evidence>
<comment type="subcellular location">
    <subcellularLocation>
        <location evidence="1 7">Secreted</location>
    </subcellularLocation>
</comment>
<feature type="disulfide bond" evidence="6">
    <location>
        <begin position="158"/>
        <end position="197"/>
    </location>
</feature>
<keyword evidence="12" id="KW-1185">Reference proteome</keyword>
<feature type="domain" description="Lipid-binding serum glycoprotein N-terminal" evidence="9">
    <location>
        <begin position="35"/>
        <end position="253"/>
    </location>
</feature>
<comment type="domain">
    <text evidence="7">The N-terminal region may be exposed to the interior of the granule, whereas the C-terminal portion may be embedded in the membrane. During phagocytosis and degranulation, proteases may be released and activated and cleave BPI at the junction of the N- and C-terminal portions of the molecule, providing controlled release of the N-terminal antibacterial fragment when bacteria are ingested.</text>
</comment>
<evidence type="ECO:0000259" key="10">
    <source>
        <dbReference type="SMART" id="SM00329"/>
    </source>
</evidence>
<dbReference type="InterPro" id="IPR032942">
    <property type="entry name" value="BPI/LBP/Plunc"/>
</dbReference>
<name>A0A8J4U697_CLAMG</name>
<dbReference type="GO" id="GO:0045087">
    <property type="term" value="P:innate immune response"/>
    <property type="evidence" value="ECO:0007669"/>
    <property type="project" value="UniProtKB-UniRule"/>
</dbReference>
<dbReference type="PANTHER" id="PTHR10504:SF132">
    <property type="entry name" value="BACTERICIDAL PERMEABILITY-INCREASING PROTEIN"/>
    <property type="match status" value="1"/>
</dbReference>
<dbReference type="OrthoDB" id="9938407at2759"/>
<dbReference type="SMART" id="SM00329">
    <property type="entry name" value="BPI2"/>
    <property type="match status" value="1"/>
</dbReference>
<keyword evidence="7" id="KW-0399">Innate immunity</keyword>
<dbReference type="InterPro" id="IPR017943">
    <property type="entry name" value="Bactericidal_perm-incr_a/b_dom"/>
</dbReference>
<comment type="function">
    <text evidence="7">The cytotoxic action of BPI is limited to many species of Gram-negative bacteria; this specificity may be explained by a strong affinity of the very basic N-terminal half for the negatively charged lipopolysaccharides that are unique to the Gram-negative bacterial outer envelope.</text>
</comment>
<dbReference type="FunFam" id="3.15.20.10:FF:000001">
    <property type="entry name" value="Phospholipid transfer protein"/>
    <property type="match status" value="1"/>
</dbReference>
<reference evidence="11" key="1">
    <citation type="submission" date="2020-07" db="EMBL/GenBank/DDBJ databases">
        <title>Clarias magur genome sequencing, assembly and annotation.</title>
        <authorList>
            <person name="Kushwaha B."/>
            <person name="Kumar R."/>
            <person name="Das P."/>
            <person name="Joshi C.G."/>
            <person name="Kumar D."/>
            <person name="Nagpure N.S."/>
            <person name="Pandey M."/>
            <person name="Agarwal S."/>
            <person name="Srivastava S."/>
            <person name="Singh M."/>
            <person name="Sahoo L."/>
            <person name="Jayasankar P."/>
            <person name="Meher P.K."/>
            <person name="Koringa P.G."/>
            <person name="Iquebal M.A."/>
            <person name="Das S.P."/>
            <person name="Bit A."/>
            <person name="Patnaik S."/>
            <person name="Patel N."/>
            <person name="Shah T.M."/>
            <person name="Hinsu A."/>
            <person name="Jena J.K."/>
        </authorList>
    </citation>
    <scope>NUCLEOTIDE SEQUENCE</scope>
    <source>
        <strain evidence="11">CIFAMagur01</strain>
        <tissue evidence="11">Testis</tissue>
    </source>
</reference>
<dbReference type="Gene3D" id="3.15.20.10">
    <property type="entry name" value="Bactericidal permeability-increasing protein, domain 2"/>
    <property type="match status" value="1"/>
</dbReference>
<dbReference type="Pfam" id="PF01273">
    <property type="entry name" value="LBP_BPI_CETP"/>
    <property type="match status" value="1"/>
</dbReference>
<accession>A0A8J4U697</accession>
<evidence type="ECO:0000256" key="4">
    <source>
        <dbReference type="ARBA" id="ARBA00023157"/>
    </source>
</evidence>
<dbReference type="GO" id="GO:0005615">
    <property type="term" value="C:extracellular space"/>
    <property type="evidence" value="ECO:0007669"/>
    <property type="project" value="UniProtKB-UniRule"/>
</dbReference>
<gene>
    <name evidence="11" type="primary">bpifcl</name>
    <name evidence="11" type="ORF">DAT39_003071</name>
</gene>
<feature type="non-terminal residue" evidence="11">
    <location>
        <position position="1"/>
    </location>
</feature>
<dbReference type="InterPro" id="IPR017942">
    <property type="entry name" value="Lipid-bd_serum_glycop_N"/>
</dbReference>
<evidence type="ECO:0000313" key="12">
    <source>
        <dbReference type="Proteomes" id="UP000727407"/>
    </source>
</evidence>
<dbReference type="Gene3D" id="3.15.10.10">
    <property type="entry name" value="Bactericidal permeability-increasing protein, domain 1"/>
    <property type="match status" value="1"/>
</dbReference>
<dbReference type="SMART" id="SM00328">
    <property type="entry name" value="BPI1"/>
    <property type="match status" value="1"/>
</dbReference>
<protein>
    <recommendedName>
        <fullName evidence="7">Bactericidal permeability-increasing protein</fullName>
        <shortName evidence="7">BPI</shortName>
    </recommendedName>
</protein>
<dbReference type="InterPro" id="IPR030675">
    <property type="entry name" value="BPI/LBP"/>
</dbReference>
<evidence type="ECO:0000256" key="2">
    <source>
        <dbReference type="ARBA" id="ARBA00007292"/>
    </source>
</evidence>
<dbReference type="GO" id="GO:0008289">
    <property type="term" value="F:lipid binding"/>
    <property type="evidence" value="ECO:0007669"/>
    <property type="project" value="InterPro"/>
</dbReference>